<dbReference type="InterPro" id="IPR040141">
    <property type="entry name" value="ZPR1"/>
</dbReference>
<keyword evidence="4" id="KW-0677">Repeat</keyword>
<evidence type="ECO:0000256" key="6">
    <source>
        <dbReference type="ARBA" id="ARBA00022833"/>
    </source>
</evidence>
<dbReference type="PANTHER" id="PTHR10876">
    <property type="entry name" value="ZINC FINGER PROTEIN ZPR1"/>
    <property type="match status" value="1"/>
</dbReference>
<dbReference type="Gene3D" id="2.60.120.1040">
    <property type="entry name" value="ZPR1, A/B domain"/>
    <property type="match status" value="2"/>
</dbReference>
<sequence>MASEQNNNNNNLFSTVGEAADRIDDNEMRPNPALGATGEGITTTTAADAEGHPVQEIESMCVNCEQTGITRMLLTKIPYFREVIIMSFSCPHCGFKNSEIQSAGVMQEKGSRYTLKIETKNDLNRQVIKSDYCSCKFVELDIEIPAKRGQFTNVEGLLTQIKEDLAADQPARKAVDPVMHDKIEEVIAKLTAAINGEILPLTLIVDDPSGNSWVEFIPNEAAHKWSHVQYFRTKQQNIELGISAPPLEGDEEHPSIETSHVNDNANRNPSALTKVEEASEIENLNTEVQTFNATCPICYESCPTHMKVVNIPHFKDVIIMSTVCDHCGYKSNEVKTGGAVPEKGSRVSLKVTDPEDLARDILKSESCGLTIPELNLDLNPGTLGGRFTTIEGLLTQVHDELKSKVFSGSADSMDADTKANWTIFLSRLQDAIDGKIEFTVVMTDPLAASYIQNVYAPDPDPNMTIDYFERTHEQNEDLGLNDMKA</sequence>
<dbReference type="FunFam" id="2.60.120.1040:FF:000001">
    <property type="entry name" value="Zinc finger protein ZPR1"/>
    <property type="match status" value="1"/>
</dbReference>
<evidence type="ECO:0000259" key="10">
    <source>
        <dbReference type="SMART" id="SM00709"/>
    </source>
</evidence>
<dbReference type="PANTHER" id="PTHR10876:SF0">
    <property type="entry name" value="ZINC FINGER PROTEIN ZPR1"/>
    <property type="match status" value="1"/>
</dbReference>
<dbReference type="FunFam" id="2.20.25.420:FF:000002">
    <property type="entry name" value="Zinc finger protein ZPR1"/>
    <property type="match status" value="1"/>
</dbReference>
<name>A0A0J9X892_GEOCN</name>
<evidence type="ECO:0000256" key="8">
    <source>
        <dbReference type="ARBA" id="ARBA00054139"/>
    </source>
</evidence>
<dbReference type="InterPro" id="IPR042452">
    <property type="entry name" value="ZPR1_Znf1/2"/>
</dbReference>
<dbReference type="FunFam" id="2.20.25.420:FF:000001">
    <property type="entry name" value="Zinc finger protein ZPR1"/>
    <property type="match status" value="1"/>
</dbReference>
<dbReference type="Pfam" id="PF22794">
    <property type="entry name" value="jr-ZPR1"/>
    <property type="match status" value="2"/>
</dbReference>
<dbReference type="SMART" id="SM00709">
    <property type="entry name" value="Zpr1"/>
    <property type="match status" value="2"/>
</dbReference>
<dbReference type="Proteomes" id="UP000242525">
    <property type="component" value="Unassembled WGS sequence"/>
</dbReference>
<dbReference type="EMBL" id="CCBN010000005">
    <property type="protein sequence ID" value="CDO53634.1"/>
    <property type="molecule type" value="Genomic_DNA"/>
</dbReference>
<keyword evidence="5" id="KW-0863">Zinc-finger</keyword>
<evidence type="ECO:0000256" key="3">
    <source>
        <dbReference type="ARBA" id="ARBA00022723"/>
    </source>
</evidence>
<dbReference type="OrthoDB" id="308464at2759"/>
<reference evidence="11" key="1">
    <citation type="submission" date="2014-03" db="EMBL/GenBank/DDBJ databases">
        <authorList>
            <person name="Casaregola S."/>
        </authorList>
    </citation>
    <scope>NUCLEOTIDE SEQUENCE [LARGE SCALE GENOMIC DNA]</scope>
    <source>
        <strain evidence="11">CLIB 918</strain>
    </source>
</reference>
<evidence type="ECO:0000256" key="4">
    <source>
        <dbReference type="ARBA" id="ARBA00022737"/>
    </source>
</evidence>
<keyword evidence="6" id="KW-0862">Zinc</keyword>
<keyword evidence="12" id="KW-1185">Reference proteome</keyword>
<organism evidence="11 12">
    <name type="scientific">Geotrichum candidum</name>
    <name type="common">Oospora lactis</name>
    <name type="synonym">Dipodascus geotrichum</name>
    <dbReference type="NCBI Taxonomy" id="1173061"/>
    <lineage>
        <taxon>Eukaryota</taxon>
        <taxon>Fungi</taxon>
        <taxon>Dikarya</taxon>
        <taxon>Ascomycota</taxon>
        <taxon>Saccharomycotina</taxon>
        <taxon>Dipodascomycetes</taxon>
        <taxon>Dipodascales</taxon>
        <taxon>Dipodascaceae</taxon>
        <taxon>Geotrichum</taxon>
    </lineage>
</organism>
<evidence type="ECO:0000256" key="2">
    <source>
        <dbReference type="ARBA" id="ARBA00008354"/>
    </source>
</evidence>
<evidence type="ECO:0000256" key="5">
    <source>
        <dbReference type="ARBA" id="ARBA00022771"/>
    </source>
</evidence>
<dbReference type="InterPro" id="IPR042451">
    <property type="entry name" value="ZPR1_A/B_dom"/>
</dbReference>
<dbReference type="Pfam" id="PF03367">
    <property type="entry name" value="Zn_ribbon_ZPR1"/>
    <property type="match status" value="2"/>
</dbReference>
<comment type="subcellular location">
    <subcellularLocation>
        <location evidence="1">Nucleus</location>
    </subcellularLocation>
</comment>
<dbReference type="FunFam" id="2.60.120.1040:FF:000003">
    <property type="entry name" value="Zinc finger protein zpr1"/>
    <property type="match status" value="1"/>
</dbReference>
<evidence type="ECO:0000313" key="12">
    <source>
        <dbReference type="Proteomes" id="UP000242525"/>
    </source>
</evidence>
<feature type="domain" description="Zinc finger ZPR1-type" evidence="10">
    <location>
        <begin position="59"/>
        <end position="216"/>
    </location>
</feature>
<evidence type="ECO:0000256" key="7">
    <source>
        <dbReference type="ARBA" id="ARBA00023242"/>
    </source>
</evidence>
<evidence type="ECO:0000313" key="11">
    <source>
        <dbReference type="EMBL" id="CDO53634.1"/>
    </source>
</evidence>
<evidence type="ECO:0000256" key="1">
    <source>
        <dbReference type="ARBA" id="ARBA00004123"/>
    </source>
</evidence>
<dbReference type="GO" id="GO:0005634">
    <property type="term" value="C:nucleus"/>
    <property type="evidence" value="ECO:0007669"/>
    <property type="project" value="UniProtKB-SubCell"/>
</dbReference>
<dbReference type="NCBIfam" id="TIGR00310">
    <property type="entry name" value="ZPR1_znf"/>
    <property type="match status" value="2"/>
</dbReference>
<dbReference type="Gene3D" id="2.20.25.420">
    <property type="entry name" value="ZPR1, zinc finger domain"/>
    <property type="match status" value="2"/>
</dbReference>
<comment type="similarity">
    <text evidence="2">Belongs to the ZPR1 family.</text>
</comment>
<dbReference type="InterPro" id="IPR056180">
    <property type="entry name" value="ZPR1_jr_dom"/>
</dbReference>
<proteinExistence type="inferred from homology"/>
<dbReference type="InterPro" id="IPR004457">
    <property type="entry name" value="Znf_ZPR1"/>
</dbReference>
<comment type="function">
    <text evidence="8">Acts as a protein folding chaperone for elongation factor 1-alpha.</text>
</comment>
<protein>
    <submittedName>
        <fullName evidence="11">Similar to Saccharomyces cerevisiae YGR211W ZPR1 Essential protein with two zinc fingers</fullName>
    </submittedName>
</protein>
<accession>A0A0J9X892</accession>
<evidence type="ECO:0000256" key="9">
    <source>
        <dbReference type="SAM" id="MobiDB-lite"/>
    </source>
</evidence>
<feature type="region of interest" description="Disordered" evidence="9">
    <location>
        <begin position="246"/>
        <end position="267"/>
    </location>
</feature>
<feature type="compositionally biased region" description="Polar residues" evidence="9">
    <location>
        <begin position="256"/>
        <end position="267"/>
    </location>
</feature>
<keyword evidence="7" id="KW-0539">Nucleus</keyword>
<dbReference type="STRING" id="1173061.A0A0J9X892"/>
<comment type="caution">
    <text evidence="11">The sequence shown here is derived from an EMBL/GenBank/DDBJ whole genome shotgun (WGS) entry which is preliminary data.</text>
</comment>
<dbReference type="GO" id="GO:0008270">
    <property type="term" value="F:zinc ion binding"/>
    <property type="evidence" value="ECO:0007669"/>
    <property type="project" value="UniProtKB-KW"/>
</dbReference>
<dbReference type="AlphaFoldDB" id="A0A0J9X892"/>
<gene>
    <name evidence="11" type="ORF">BN980_GECA05s04795g</name>
</gene>
<keyword evidence="3" id="KW-0479">Metal-binding</keyword>
<feature type="domain" description="Zinc finger ZPR1-type" evidence="10">
    <location>
        <begin position="293"/>
        <end position="453"/>
    </location>
</feature>